<organism evidence="3">
    <name type="scientific">Flexilinea flocculi</name>
    <dbReference type="NCBI Taxonomy" id="1678840"/>
    <lineage>
        <taxon>Bacteria</taxon>
        <taxon>Bacillati</taxon>
        <taxon>Chloroflexota</taxon>
        <taxon>Anaerolineae</taxon>
        <taxon>Anaerolineales</taxon>
        <taxon>Anaerolineaceae</taxon>
        <taxon>Flexilinea</taxon>
    </lineage>
</organism>
<dbReference type="STRING" id="1678840.ATC1_12304"/>
<dbReference type="SUPFAM" id="SSF52499">
    <property type="entry name" value="Isochorismatase-like hydrolases"/>
    <property type="match status" value="1"/>
</dbReference>
<dbReference type="PANTHER" id="PTHR43540:SF14">
    <property type="entry name" value="ISOCHORISMATASE"/>
    <property type="match status" value="1"/>
</dbReference>
<dbReference type="InterPro" id="IPR036380">
    <property type="entry name" value="Isochorismatase-like_sf"/>
</dbReference>
<evidence type="ECO:0000259" key="2">
    <source>
        <dbReference type="Pfam" id="PF00857"/>
    </source>
</evidence>
<proteinExistence type="predicted"/>
<sequence>MTQKIENRKALIVIDMQIMPFIWKDYHGKAIYREKELLEQIKMLIQNARAADMPVFYILYTEKGESHRAEGKPLWQVHPDIVPGKKDVLVVKYFADSFFKTDLEPRLRESEINKLVLCGVQTEYCVDTTCRSALSRGFEIELVEDGHSTYDSEFLRADQIIQHHNQILKQFADVIPANQIQF</sequence>
<dbReference type="EMBL" id="DF968180">
    <property type="protein sequence ID" value="GAP39769.1"/>
    <property type="molecule type" value="Genomic_DNA"/>
</dbReference>
<dbReference type="RefSeq" id="WP_062278478.1">
    <property type="nucleotide sequence ID" value="NZ_DF968180.1"/>
</dbReference>
<dbReference type="PATRIC" id="fig|1678840.3.peg.865"/>
<dbReference type="CDD" id="cd01014">
    <property type="entry name" value="nicotinamidase_related"/>
    <property type="match status" value="1"/>
</dbReference>
<keyword evidence="4" id="KW-1185">Reference proteome</keyword>
<dbReference type="Pfam" id="PF00857">
    <property type="entry name" value="Isochorismatase"/>
    <property type="match status" value="1"/>
</dbReference>
<dbReference type="PANTHER" id="PTHR43540">
    <property type="entry name" value="PEROXYUREIDOACRYLATE/UREIDOACRYLATE AMIDOHYDROLASE-RELATED"/>
    <property type="match status" value="1"/>
</dbReference>
<evidence type="ECO:0000313" key="4">
    <source>
        <dbReference type="Proteomes" id="UP000053370"/>
    </source>
</evidence>
<gene>
    <name evidence="3" type="ORF">ATC1_12304</name>
</gene>
<name>A0A0K8PB81_9CHLR</name>
<accession>A0A0K8PB81</accession>
<reference evidence="3" key="1">
    <citation type="journal article" date="2015" name="Genome Announc.">
        <title>Draft Genome Sequence of Anaerolineae Strain TC1, a Novel Isolate from a Methanogenic Wastewater Treatment System.</title>
        <authorList>
            <person name="Matsuura N."/>
            <person name="Tourlousse D.M."/>
            <person name="Sun L."/>
            <person name="Toyonaga M."/>
            <person name="Kuroda K."/>
            <person name="Ohashi A."/>
            <person name="Cruz R."/>
            <person name="Yamaguchi T."/>
            <person name="Sekiguchi Y."/>
        </authorList>
    </citation>
    <scope>NUCLEOTIDE SEQUENCE [LARGE SCALE GENOMIC DNA]</scope>
    <source>
        <strain evidence="3">TC1</strain>
    </source>
</reference>
<evidence type="ECO:0000313" key="3">
    <source>
        <dbReference type="EMBL" id="GAP39769.1"/>
    </source>
</evidence>
<dbReference type="Proteomes" id="UP000053370">
    <property type="component" value="Unassembled WGS sequence"/>
</dbReference>
<dbReference type="Gene3D" id="3.40.50.850">
    <property type="entry name" value="Isochorismatase-like"/>
    <property type="match status" value="1"/>
</dbReference>
<dbReference type="InterPro" id="IPR050272">
    <property type="entry name" value="Isochorismatase-like_hydrls"/>
</dbReference>
<keyword evidence="1" id="KW-0378">Hydrolase</keyword>
<protein>
    <submittedName>
        <fullName evidence="3">Nicotinamidase-related amidase</fullName>
    </submittedName>
</protein>
<evidence type="ECO:0000256" key="1">
    <source>
        <dbReference type="ARBA" id="ARBA00022801"/>
    </source>
</evidence>
<dbReference type="InterPro" id="IPR000868">
    <property type="entry name" value="Isochorismatase-like_dom"/>
</dbReference>
<feature type="domain" description="Isochorismatase-like" evidence="2">
    <location>
        <begin position="10"/>
        <end position="158"/>
    </location>
</feature>
<dbReference type="OrthoDB" id="9785724at2"/>
<dbReference type="AlphaFoldDB" id="A0A0K8PB81"/>
<dbReference type="GO" id="GO:0016787">
    <property type="term" value="F:hydrolase activity"/>
    <property type="evidence" value="ECO:0007669"/>
    <property type="project" value="UniProtKB-KW"/>
</dbReference>